<dbReference type="InParanoid" id="A0A3N4KW39"/>
<dbReference type="AlphaFoldDB" id="A0A3N4KW39"/>
<evidence type="ECO:0000256" key="2">
    <source>
        <dbReference type="ARBA" id="ARBA00023043"/>
    </source>
</evidence>
<dbReference type="Gene3D" id="1.25.40.20">
    <property type="entry name" value="Ankyrin repeat-containing domain"/>
    <property type="match status" value="2"/>
</dbReference>
<evidence type="ECO:0000313" key="5">
    <source>
        <dbReference type="Proteomes" id="UP000277580"/>
    </source>
</evidence>
<dbReference type="PANTHER" id="PTHR24180:SF45">
    <property type="entry name" value="POLY [ADP-RIBOSE] POLYMERASE TANKYRASE"/>
    <property type="match status" value="1"/>
</dbReference>
<dbReference type="SUPFAM" id="SSF48403">
    <property type="entry name" value="Ankyrin repeat"/>
    <property type="match status" value="1"/>
</dbReference>
<dbReference type="Proteomes" id="UP000277580">
    <property type="component" value="Unassembled WGS sequence"/>
</dbReference>
<dbReference type="EMBL" id="ML119121">
    <property type="protein sequence ID" value="RPB13688.1"/>
    <property type="molecule type" value="Genomic_DNA"/>
</dbReference>
<dbReference type="PANTHER" id="PTHR24180">
    <property type="entry name" value="CYCLIN-DEPENDENT KINASE INHIBITOR 2C-RELATED"/>
    <property type="match status" value="1"/>
</dbReference>
<protein>
    <submittedName>
        <fullName evidence="4">Ankyrin</fullName>
    </submittedName>
</protein>
<dbReference type="OrthoDB" id="341259at2759"/>
<dbReference type="InterPro" id="IPR051637">
    <property type="entry name" value="Ank_repeat_dom-contain_49"/>
</dbReference>
<dbReference type="InterPro" id="IPR002110">
    <property type="entry name" value="Ankyrin_rpt"/>
</dbReference>
<gene>
    <name evidence="4" type="ORF">P167DRAFT_472465</name>
</gene>
<dbReference type="Pfam" id="PF12796">
    <property type="entry name" value="Ank_2"/>
    <property type="match status" value="1"/>
</dbReference>
<evidence type="ECO:0000313" key="4">
    <source>
        <dbReference type="EMBL" id="RPB13688.1"/>
    </source>
</evidence>
<feature type="repeat" description="ANK" evidence="3">
    <location>
        <begin position="149"/>
        <end position="175"/>
    </location>
</feature>
<feature type="repeat" description="ANK" evidence="3">
    <location>
        <begin position="44"/>
        <end position="76"/>
    </location>
</feature>
<organism evidence="4 5">
    <name type="scientific">Morchella conica CCBAS932</name>
    <dbReference type="NCBI Taxonomy" id="1392247"/>
    <lineage>
        <taxon>Eukaryota</taxon>
        <taxon>Fungi</taxon>
        <taxon>Dikarya</taxon>
        <taxon>Ascomycota</taxon>
        <taxon>Pezizomycotina</taxon>
        <taxon>Pezizomycetes</taxon>
        <taxon>Pezizales</taxon>
        <taxon>Morchellaceae</taxon>
        <taxon>Morchella</taxon>
    </lineage>
</organism>
<name>A0A3N4KW39_9PEZI</name>
<feature type="repeat" description="ANK" evidence="3">
    <location>
        <begin position="7"/>
        <end position="40"/>
    </location>
</feature>
<evidence type="ECO:0000256" key="1">
    <source>
        <dbReference type="ARBA" id="ARBA00022737"/>
    </source>
</evidence>
<dbReference type="SMART" id="SM00248">
    <property type="entry name" value="ANK"/>
    <property type="match status" value="5"/>
</dbReference>
<reference evidence="4 5" key="1">
    <citation type="journal article" date="2018" name="Nat. Ecol. Evol.">
        <title>Pezizomycetes genomes reveal the molecular basis of ectomycorrhizal truffle lifestyle.</title>
        <authorList>
            <person name="Murat C."/>
            <person name="Payen T."/>
            <person name="Noel B."/>
            <person name="Kuo A."/>
            <person name="Morin E."/>
            <person name="Chen J."/>
            <person name="Kohler A."/>
            <person name="Krizsan K."/>
            <person name="Balestrini R."/>
            <person name="Da Silva C."/>
            <person name="Montanini B."/>
            <person name="Hainaut M."/>
            <person name="Levati E."/>
            <person name="Barry K.W."/>
            <person name="Belfiori B."/>
            <person name="Cichocki N."/>
            <person name="Clum A."/>
            <person name="Dockter R.B."/>
            <person name="Fauchery L."/>
            <person name="Guy J."/>
            <person name="Iotti M."/>
            <person name="Le Tacon F."/>
            <person name="Lindquist E.A."/>
            <person name="Lipzen A."/>
            <person name="Malagnac F."/>
            <person name="Mello A."/>
            <person name="Molinier V."/>
            <person name="Miyauchi S."/>
            <person name="Poulain J."/>
            <person name="Riccioni C."/>
            <person name="Rubini A."/>
            <person name="Sitrit Y."/>
            <person name="Splivallo R."/>
            <person name="Traeger S."/>
            <person name="Wang M."/>
            <person name="Zifcakova L."/>
            <person name="Wipf D."/>
            <person name="Zambonelli A."/>
            <person name="Paolocci F."/>
            <person name="Nowrousian M."/>
            <person name="Ottonello S."/>
            <person name="Baldrian P."/>
            <person name="Spatafora J.W."/>
            <person name="Henrissat B."/>
            <person name="Nagy L.G."/>
            <person name="Aury J.M."/>
            <person name="Wincker P."/>
            <person name="Grigoriev I.V."/>
            <person name="Bonfante P."/>
            <person name="Martin F.M."/>
        </authorList>
    </citation>
    <scope>NUCLEOTIDE SEQUENCE [LARGE SCALE GENOMIC DNA]</scope>
    <source>
        <strain evidence="4 5">CCBAS932</strain>
    </source>
</reference>
<dbReference type="Pfam" id="PF00023">
    <property type="entry name" value="Ank"/>
    <property type="match status" value="2"/>
</dbReference>
<feature type="non-terminal residue" evidence="4">
    <location>
        <position position="1"/>
    </location>
</feature>
<evidence type="ECO:0000256" key="3">
    <source>
        <dbReference type="PROSITE-ProRule" id="PRU00023"/>
    </source>
</evidence>
<keyword evidence="1" id="KW-0677">Repeat</keyword>
<feature type="non-terminal residue" evidence="4">
    <location>
        <position position="175"/>
    </location>
</feature>
<keyword evidence="5" id="KW-1185">Reference proteome</keyword>
<dbReference type="PROSITE" id="PS50088">
    <property type="entry name" value="ANK_REPEAT"/>
    <property type="match status" value="4"/>
</dbReference>
<accession>A0A3N4KW39</accession>
<dbReference type="InterPro" id="IPR036770">
    <property type="entry name" value="Ankyrin_rpt-contain_sf"/>
</dbReference>
<feature type="repeat" description="ANK" evidence="3">
    <location>
        <begin position="77"/>
        <end position="109"/>
    </location>
</feature>
<dbReference type="PRINTS" id="PR01415">
    <property type="entry name" value="ANKYRIN"/>
</dbReference>
<dbReference type="STRING" id="1392247.A0A3N4KW39"/>
<proteinExistence type="predicted"/>
<dbReference type="PROSITE" id="PS50297">
    <property type="entry name" value="ANK_REP_REGION"/>
    <property type="match status" value="4"/>
</dbReference>
<keyword evidence="2 3" id="KW-0040">ANK repeat</keyword>
<sequence>ITAVDCNHRTPLHYACDAGKDFPAAKKLLELGASINAHDDTLCTPLHLAIRIQGYYSTELIQHLLERGADVNHYDNNGRTPLHKVVKDGHYNIAEMLLRRGASVDVMDHEKNTLLHAAVKCYDPMESLEMLKLLQAWGAGAVVNQADENGSTPLHWAVLGECLEIVYLLLECGAN</sequence>